<evidence type="ECO:0000256" key="1">
    <source>
        <dbReference type="ARBA" id="ARBA00023015"/>
    </source>
</evidence>
<dbReference type="PROSITE" id="PS50977">
    <property type="entry name" value="HTH_TETR_2"/>
    <property type="match status" value="1"/>
</dbReference>
<dbReference type="RefSeq" id="WP_115278112.1">
    <property type="nucleotide sequence ID" value="NZ_AP022600.1"/>
</dbReference>
<dbReference type="InterPro" id="IPR025996">
    <property type="entry name" value="MT1864/Rv1816-like_C"/>
</dbReference>
<dbReference type="InterPro" id="IPR050109">
    <property type="entry name" value="HTH-type_TetR-like_transc_reg"/>
</dbReference>
<feature type="domain" description="HTH tetR-type" evidence="5">
    <location>
        <begin position="9"/>
        <end position="69"/>
    </location>
</feature>
<reference evidence="6 7" key="1">
    <citation type="submission" date="2018-06" db="EMBL/GenBank/DDBJ databases">
        <authorList>
            <consortium name="Pathogen Informatics"/>
            <person name="Doyle S."/>
        </authorList>
    </citation>
    <scope>NUCLEOTIDE SEQUENCE [LARGE SCALE GENOMIC DNA]</scope>
    <source>
        <strain evidence="6 7">NCTC10821</strain>
    </source>
</reference>
<proteinExistence type="predicted"/>
<keyword evidence="1" id="KW-0805">Transcription regulation</keyword>
<dbReference type="AlphaFoldDB" id="A0A378TBI6"/>
<dbReference type="InterPro" id="IPR036271">
    <property type="entry name" value="Tet_transcr_reg_TetR-rel_C_sf"/>
</dbReference>
<dbReference type="SUPFAM" id="SSF46689">
    <property type="entry name" value="Homeodomain-like"/>
    <property type="match status" value="1"/>
</dbReference>
<organism evidence="6 7">
    <name type="scientific">Mycolicibacterium tokaiense</name>
    <dbReference type="NCBI Taxonomy" id="39695"/>
    <lineage>
        <taxon>Bacteria</taxon>
        <taxon>Bacillati</taxon>
        <taxon>Actinomycetota</taxon>
        <taxon>Actinomycetes</taxon>
        <taxon>Mycobacteriales</taxon>
        <taxon>Mycobacteriaceae</taxon>
        <taxon>Mycolicibacterium</taxon>
    </lineage>
</organism>
<dbReference type="Pfam" id="PF00440">
    <property type="entry name" value="TetR_N"/>
    <property type="match status" value="1"/>
</dbReference>
<keyword evidence="7" id="KW-1185">Reference proteome</keyword>
<dbReference type="Pfam" id="PF13305">
    <property type="entry name" value="TetR_C_33"/>
    <property type="match status" value="1"/>
</dbReference>
<evidence type="ECO:0000256" key="3">
    <source>
        <dbReference type="ARBA" id="ARBA00023163"/>
    </source>
</evidence>
<dbReference type="InterPro" id="IPR001647">
    <property type="entry name" value="HTH_TetR"/>
</dbReference>
<dbReference type="PANTHER" id="PTHR30055">
    <property type="entry name" value="HTH-TYPE TRANSCRIPTIONAL REGULATOR RUTR"/>
    <property type="match status" value="1"/>
</dbReference>
<name>A0A378TBI6_9MYCO</name>
<evidence type="ECO:0000313" key="7">
    <source>
        <dbReference type="Proteomes" id="UP000254978"/>
    </source>
</evidence>
<protein>
    <submittedName>
        <fullName evidence="6">TetR family transcriptional regulator</fullName>
    </submittedName>
</protein>
<evidence type="ECO:0000256" key="4">
    <source>
        <dbReference type="PROSITE-ProRule" id="PRU00335"/>
    </source>
</evidence>
<evidence type="ECO:0000256" key="2">
    <source>
        <dbReference type="ARBA" id="ARBA00023125"/>
    </source>
</evidence>
<keyword evidence="2 4" id="KW-0238">DNA-binding</keyword>
<feature type="DNA-binding region" description="H-T-H motif" evidence="4">
    <location>
        <begin position="32"/>
        <end position="51"/>
    </location>
</feature>
<dbReference type="GO" id="GO:0000976">
    <property type="term" value="F:transcription cis-regulatory region binding"/>
    <property type="evidence" value="ECO:0007669"/>
    <property type="project" value="TreeGrafter"/>
</dbReference>
<dbReference type="Gene3D" id="1.10.357.10">
    <property type="entry name" value="Tetracycline Repressor, domain 2"/>
    <property type="match status" value="1"/>
</dbReference>
<accession>A0A378TBI6</accession>
<sequence>MPRVKQRTADLRDRVLAVAVDVVCADGVSGLTTRRVAEQAGTSVPAIYELFADKAGLVRQVYFEGFRRLGRAMAVVADTGDPVADLQALIPVFRQFCLDYPALARVMFSRPFEDFAPGPTELAQAPTVRDVLLSRVRRCVDTGQLRGRPDDIAHVLLALAQGLAIQEAGGWLGSTGESVDRRWSVGVASVIRGFSAQRPNSIVSEIH</sequence>
<evidence type="ECO:0000313" key="6">
    <source>
        <dbReference type="EMBL" id="STZ58161.1"/>
    </source>
</evidence>
<dbReference type="GO" id="GO:0003700">
    <property type="term" value="F:DNA-binding transcription factor activity"/>
    <property type="evidence" value="ECO:0007669"/>
    <property type="project" value="TreeGrafter"/>
</dbReference>
<dbReference type="OrthoDB" id="4709966at2"/>
<dbReference type="Proteomes" id="UP000254978">
    <property type="component" value="Unassembled WGS sequence"/>
</dbReference>
<evidence type="ECO:0000259" key="5">
    <source>
        <dbReference type="PROSITE" id="PS50977"/>
    </source>
</evidence>
<keyword evidence="3" id="KW-0804">Transcription</keyword>
<gene>
    <name evidence="6" type="ORF">NCTC10821_01670</name>
</gene>
<dbReference type="PANTHER" id="PTHR30055:SF234">
    <property type="entry name" value="HTH-TYPE TRANSCRIPTIONAL REGULATOR BETI"/>
    <property type="match status" value="1"/>
</dbReference>
<dbReference type="EMBL" id="UGQT01000001">
    <property type="protein sequence ID" value="STZ58161.1"/>
    <property type="molecule type" value="Genomic_DNA"/>
</dbReference>
<dbReference type="SUPFAM" id="SSF48498">
    <property type="entry name" value="Tetracyclin repressor-like, C-terminal domain"/>
    <property type="match status" value="1"/>
</dbReference>
<dbReference type="InterPro" id="IPR009057">
    <property type="entry name" value="Homeodomain-like_sf"/>
</dbReference>